<proteinExistence type="predicted"/>
<evidence type="ECO:0000313" key="1">
    <source>
        <dbReference type="EMBL" id="MBW0462105.1"/>
    </source>
</evidence>
<dbReference type="AlphaFoldDB" id="A0A9Q3BBU7"/>
<evidence type="ECO:0000313" key="2">
    <source>
        <dbReference type="Proteomes" id="UP000765509"/>
    </source>
</evidence>
<protein>
    <submittedName>
        <fullName evidence="1">Uncharacterized protein</fullName>
    </submittedName>
</protein>
<dbReference type="EMBL" id="AVOT02000281">
    <property type="protein sequence ID" value="MBW0462105.1"/>
    <property type="molecule type" value="Genomic_DNA"/>
</dbReference>
<dbReference type="Proteomes" id="UP000765509">
    <property type="component" value="Unassembled WGS sequence"/>
</dbReference>
<keyword evidence="2" id="KW-1185">Reference proteome</keyword>
<sequence length="150" mass="16682">MPEVTTRASHEHLDQQAIQQTDLLKEEIVDEGSQFRRIVMTGRDIREQNKEKDVLKTNLKNLTHSTSNMKKASERPMSFCIAFLIDPDSCIGGPLSAQVAALMAQIDAAERRAKSIAVVHASRTVFESCCHIASIDCGWRNSISPKNQTS</sequence>
<name>A0A9Q3BBU7_9BASI</name>
<comment type="caution">
    <text evidence="1">The sequence shown here is derived from an EMBL/GenBank/DDBJ whole genome shotgun (WGS) entry which is preliminary data.</text>
</comment>
<accession>A0A9Q3BBU7</accession>
<organism evidence="1 2">
    <name type="scientific">Austropuccinia psidii MF-1</name>
    <dbReference type="NCBI Taxonomy" id="1389203"/>
    <lineage>
        <taxon>Eukaryota</taxon>
        <taxon>Fungi</taxon>
        <taxon>Dikarya</taxon>
        <taxon>Basidiomycota</taxon>
        <taxon>Pucciniomycotina</taxon>
        <taxon>Pucciniomycetes</taxon>
        <taxon>Pucciniales</taxon>
        <taxon>Sphaerophragmiaceae</taxon>
        <taxon>Austropuccinia</taxon>
    </lineage>
</organism>
<gene>
    <name evidence="1" type="ORF">O181_001820</name>
</gene>
<reference evidence="1" key="1">
    <citation type="submission" date="2021-03" db="EMBL/GenBank/DDBJ databases">
        <title>Draft genome sequence of rust myrtle Austropuccinia psidii MF-1, a brazilian biotype.</title>
        <authorList>
            <person name="Quecine M.C."/>
            <person name="Pachon D.M.R."/>
            <person name="Bonatelli M.L."/>
            <person name="Correr F.H."/>
            <person name="Franceschini L.M."/>
            <person name="Leite T.F."/>
            <person name="Margarido G.R.A."/>
            <person name="Almeida C.A."/>
            <person name="Ferrarezi J.A."/>
            <person name="Labate C.A."/>
        </authorList>
    </citation>
    <scope>NUCLEOTIDE SEQUENCE</scope>
    <source>
        <strain evidence="1">MF-1</strain>
    </source>
</reference>